<keyword evidence="2" id="KW-1185">Reference proteome</keyword>
<sequence length="82" mass="9336">MSTFIVDRIEGDLVVLLKQGDESIQKDVPIDVFQGMVKDGDVVEEIHIDGKTSYTILGSETARRRQRAEDLLEKIKNKNNFE</sequence>
<dbReference type="AlphaFoldDB" id="A0A931MTV1"/>
<reference evidence="1 2" key="1">
    <citation type="journal article" date="2005" name="Int. J. Syst. Evol. Microbiol.">
        <title>Halobacillus yeomjeoni sp. nov., isolated from a marine solar saltern in Korea.</title>
        <authorList>
            <person name="Yoon J.H."/>
            <person name="Kang S.J."/>
            <person name="Lee C.H."/>
            <person name="Oh H.W."/>
            <person name="Oh T.K."/>
        </authorList>
    </citation>
    <scope>NUCLEOTIDE SEQUENCE [LARGE SCALE GENOMIC DNA]</scope>
    <source>
        <strain evidence="1 2">KCTC 3957</strain>
    </source>
</reference>
<gene>
    <name evidence="1" type="ORF">H0267_01260</name>
</gene>
<dbReference type="EMBL" id="JADZSC010000001">
    <property type="protein sequence ID" value="MBH0228826.1"/>
    <property type="molecule type" value="Genomic_DNA"/>
</dbReference>
<comment type="caution">
    <text evidence="1">The sequence shown here is derived from an EMBL/GenBank/DDBJ whole genome shotgun (WGS) entry which is preliminary data.</text>
</comment>
<evidence type="ECO:0000313" key="2">
    <source>
        <dbReference type="Proteomes" id="UP000614490"/>
    </source>
</evidence>
<name>A0A931MTV1_9BACI</name>
<accession>A0A931MTV1</accession>
<evidence type="ECO:0000313" key="1">
    <source>
        <dbReference type="EMBL" id="MBH0228826.1"/>
    </source>
</evidence>
<dbReference type="Pfam" id="PF11213">
    <property type="entry name" value="DUF3006"/>
    <property type="match status" value="1"/>
</dbReference>
<protein>
    <submittedName>
        <fullName evidence="1">DUF3006 domain-containing protein</fullName>
    </submittedName>
</protein>
<dbReference type="Proteomes" id="UP000614490">
    <property type="component" value="Unassembled WGS sequence"/>
</dbReference>
<organism evidence="1 2">
    <name type="scientific">Halobacillus yeomjeoni</name>
    <dbReference type="NCBI Taxonomy" id="311194"/>
    <lineage>
        <taxon>Bacteria</taxon>
        <taxon>Bacillati</taxon>
        <taxon>Bacillota</taxon>
        <taxon>Bacilli</taxon>
        <taxon>Bacillales</taxon>
        <taxon>Bacillaceae</taxon>
        <taxon>Halobacillus</taxon>
    </lineage>
</organism>
<dbReference type="RefSeq" id="WP_197315471.1">
    <property type="nucleotide sequence ID" value="NZ_JADZSC010000001.1"/>
</dbReference>
<dbReference type="InterPro" id="IPR021377">
    <property type="entry name" value="DUF3006"/>
</dbReference>
<proteinExistence type="predicted"/>